<dbReference type="AlphaFoldDB" id="A0A0G1WZG7"/>
<evidence type="ECO:0008006" key="3">
    <source>
        <dbReference type="Google" id="ProtNLM"/>
    </source>
</evidence>
<proteinExistence type="predicted"/>
<evidence type="ECO:0000313" key="2">
    <source>
        <dbReference type="Proteomes" id="UP000034273"/>
    </source>
</evidence>
<comment type="caution">
    <text evidence="1">The sequence shown here is derived from an EMBL/GenBank/DDBJ whole genome shotgun (WGS) entry which is preliminary data.</text>
</comment>
<evidence type="ECO:0000313" key="1">
    <source>
        <dbReference type="EMBL" id="KKW24015.1"/>
    </source>
</evidence>
<accession>A0A0G1WZG7</accession>
<name>A0A0G1WZG7_9BACT</name>
<reference evidence="1 2" key="1">
    <citation type="journal article" date="2015" name="Nature">
        <title>rRNA introns, odd ribosomes, and small enigmatic genomes across a large radiation of phyla.</title>
        <authorList>
            <person name="Brown C.T."/>
            <person name="Hug L.A."/>
            <person name="Thomas B.C."/>
            <person name="Sharon I."/>
            <person name="Castelle C.J."/>
            <person name="Singh A."/>
            <person name="Wilkins M.J."/>
            <person name="Williams K.H."/>
            <person name="Banfield J.F."/>
        </authorList>
    </citation>
    <scope>NUCLEOTIDE SEQUENCE [LARGE SCALE GENOMIC DNA]</scope>
</reference>
<protein>
    <recommendedName>
        <fullName evidence="3">Septum formation initiator</fullName>
    </recommendedName>
</protein>
<organism evidence="1 2">
    <name type="scientific">Candidatus Kaiserbacteria bacterium GW2011_GWA2_52_12</name>
    <dbReference type="NCBI Taxonomy" id="1618671"/>
    <lineage>
        <taxon>Bacteria</taxon>
        <taxon>Candidatus Kaiseribacteriota</taxon>
    </lineage>
</organism>
<gene>
    <name evidence="1" type="ORF">UY67_C0012G0001</name>
</gene>
<dbReference type="EMBL" id="LCQW01000012">
    <property type="protein sequence ID" value="KKW24015.1"/>
    <property type="molecule type" value="Genomic_DNA"/>
</dbReference>
<dbReference type="Proteomes" id="UP000034273">
    <property type="component" value="Unassembled WGS sequence"/>
</dbReference>
<sequence length="103" mass="11599">MLILLVGGALFSVLGVYKKERDSAALKWQNQVRLADLEKRQEQLKADIADLKTARGIEEELRKQYALAALGEKMIIIVEPPTSAPVHATSSVFDTIGEWFSWW</sequence>
<dbReference type="STRING" id="1618671.UY67_C0012G0001"/>